<reference evidence="7" key="1">
    <citation type="submission" date="2020-09" db="EMBL/GenBank/DDBJ databases">
        <title>Genome-Enabled Discovery of Anthraquinone Biosynthesis in Senna tora.</title>
        <authorList>
            <person name="Kang S.-H."/>
            <person name="Pandey R.P."/>
            <person name="Lee C.-M."/>
            <person name="Sim J.-S."/>
            <person name="Jeong J.-T."/>
            <person name="Choi B.-S."/>
            <person name="Jung M."/>
            <person name="Ginzburg D."/>
            <person name="Zhao K."/>
            <person name="Won S.Y."/>
            <person name="Oh T.-J."/>
            <person name="Yu Y."/>
            <person name="Kim N.-H."/>
            <person name="Lee O.R."/>
            <person name="Lee T.-H."/>
            <person name="Bashyal P."/>
            <person name="Kim T.-S."/>
            <person name="Lee W.-H."/>
            <person name="Kawkins C."/>
            <person name="Kim C.-K."/>
            <person name="Kim J.S."/>
            <person name="Ahn B.O."/>
            <person name="Rhee S.Y."/>
            <person name="Sohng J.K."/>
        </authorList>
    </citation>
    <scope>NUCLEOTIDE SEQUENCE</scope>
    <source>
        <tissue evidence="7">Leaf</tissue>
    </source>
</reference>
<evidence type="ECO:0000256" key="3">
    <source>
        <dbReference type="ARBA" id="ARBA00022833"/>
    </source>
</evidence>
<keyword evidence="2 4" id="KW-0863">Zinc-finger</keyword>
<evidence type="ECO:0000256" key="5">
    <source>
        <dbReference type="SAM" id="MobiDB-lite"/>
    </source>
</evidence>
<dbReference type="PROSITE" id="PS50145">
    <property type="entry name" value="ZF_TRAF"/>
    <property type="match status" value="1"/>
</dbReference>
<comment type="caution">
    <text evidence="7">The sequence shown here is derived from an EMBL/GenBank/DDBJ whole genome shotgun (WGS) entry which is preliminary data.</text>
</comment>
<dbReference type="PANTHER" id="PTHR10131">
    <property type="entry name" value="TNF RECEPTOR ASSOCIATED FACTOR"/>
    <property type="match status" value="1"/>
</dbReference>
<feature type="zinc finger region" description="TRAF-type" evidence="4">
    <location>
        <begin position="244"/>
        <end position="296"/>
    </location>
</feature>
<keyword evidence="7" id="KW-0675">Receptor</keyword>
<feature type="region of interest" description="Disordered" evidence="5">
    <location>
        <begin position="378"/>
        <end position="406"/>
    </location>
</feature>
<dbReference type="AlphaFoldDB" id="A0A834W390"/>
<dbReference type="Pfam" id="PF02176">
    <property type="entry name" value="zf-TRAF"/>
    <property type="match status" value="1"/>
</dbReference>
<dbReference type="InterPro" id="IPR013083">
    <property type="entry name" value="Znf_RING/FYVE/PHD"/>
</dbReference>
<evidence type="ECO:0000259" key="6">
    <source>
        <dbReference type="PROSITE" id="PS50145"/>
    </source>
</evidence>
<dbReference type="Gene3D" id="3.30.40.10">
    <property type="entry name" value="Zinc/RING finger domain, C3HC4 (zinc finger)"/>
    <property type="match status" value="1"/>
</dbReference>
<dbReference type="Proteomes" id="UP000634136">
    <property type="component" value="Unassembled WGS sequence"/>
</dbReference>
<dbReference type="OrthoDB" id="1737200at2759"/>
<protein>
    <submittedName>
        <fullName evidence="7">TNF receptor-associated factor family protein</fullName>
    </submittedName>
</protein>
<feature type="compositionally biased region" description="Polar residues" evidence="5">
    <location>
        <begin position="390"/>
        <end position="406"/>
    </location>
</feature>
<keyword evidence="1 4" id="KW-0479">Metal-binding</keyword>
<dbReference type="SUPFAM" id="SSF49599">
    <property type="entry name" value="TRAF domain-like"/>
    <property type="match status" value="1"/>
</dbReference>
<gene>
    <name evidence="7" type="ORF">G2W53_043297</name>
</gene>
<dbReference type="PANTHER" id="PTHR10131:SF161">
    <property type="entry name" value="F26K24.24 PROTEIN"/>
    <property type="match status" value="1"/>
</dbReference>
<organism evidence="7 8">
    <name type="scientific">Senna tora</name>
    <dbReference type="NCBI Taxonomy" id="362788"/>
    <lineage>
        <taxon>Eukaryota</taxon>
        <taxon>Viridiplantae</taxon>
        <taxon>Streptophyta</taxon>
        <taxon>Embryophyta</taxon>
        <taxon>Tracheophyta</taxon>
        <taxon>Spermatophyta</taxon>
        <taxon>Magnoliopsida</taxon>
        <taxon>eudicotyledons</taxon>
        <taxon>Gunneridae</taxon>
        <taxon>Pentapetalae</taxon>
        <taxon>rosids</taxon>
        <taxon>fabids</taxon>
        <taxon>Fabales</taxon>
        <taxon>Fabaceae</taxon>
        <taxon>Caesalpinioideae</taxon>
        <taxon>Cassia clade</taxon>
        <taxon>Senna</taxon>
    </lineage>
</organism>
<evidence type="ECO:0000256" key="2">
    <source>
        <dbReference type="ARBA" id="ARBA00022771"/>
    </source>
</evidence>
<keyword evidence="8" id="KW-1185">Reference proteome</keyword>
<evidence type="ECO:0000313" key="8">
    <source>
        <dbReference type="Proteomes" id="UP000634136"/>
    </source>
</evidence>
<dbReference type="InterPro" id="IPR001293">
    <property type="entry name" value="Znf_TRAF"/>
</dbReference>
<keyword evidence="3 4" id="KW-0862">Zinc</keyword>
<evidence type="ECO:0000256" key="1">
    <source>
        <dbReference type="ARBA" id="ARBA00022723"/>
    </source>
</evidence>
<dbReference type="GO" id="GO:0008270">
    <property type="term" value="F:zinc ion binding"/>
    <property type="evidence" value="ECO:0007669"/>
    <property type="project" value="UniProtKB-KW"/>
</dbReference>
<proteinExistence type="predicted"/>
<dbReference type="EMBL" id="JAAIUW010000013">
    <property type="protein sequence ID" value="KAF7804186.1"/>
    <property type="molecule type" value="Genomic_DNA"/>
</dbReference>
<feature type="domain" description="TRAF-type" evidence="6">
    <location>
        <begin position="244"/>
        <end position="296"/>
    </location>
</feature>
<name>A0A834W390_9FABA</name>
<evidence type="ECO:0000256" key="4">
    <source>
        <dbReference type="PROSITE-ProRule" id="PRU00207"/>
    </source>
</evidence>
<sequence length="581" mass="65063">MAVTTAAAVVVESLGDDGSGRVEGKMVVMVLSSMDLPTIDVNLEPEKIENEEERNSFFHCDLFDTEIVHKLAQMLLPGLATACVDNTSGDLFKTPGSVAVNLRNEMIDYLTHRSQSFVAESVVLEGDLEGEVSDHPFDIISYFVDDFASSKRNMFSRFSGWLLSDLREDKIDDFVQEMEMNRFWLLDRRETLAETLVKNVDFKNLSHCSMKFNSAQELANHVDHCSFRSMICQNQGCDARFCASHLEKHDSTCPFKMIPCEQNCSDSIMRREMDRHCITSCPMKLVNCPFYGMGCRSAIAQCMIDKHCTDNLHSHLLYILQGTYRKASEEDLKRRVEQILQASSNNQLAEAQGVRSLRLIVKDIDSKLGRLEVSTKKNKSAENMAKNIKINGSKQNQQTSNPVNSSDKVEVNAIMNKNSAENYVENKDGECSCTKSNGSDESIHTSDMAILSVEAEVSSVNKEKDAEATENSAISKDRAGNKIKNKDAGDVNLRIKDEEITETNTASLSGKVEVSAASKDNAEHYIKNKNIDNNNLKGKDNEETIHTSKMENLEGGYRLTCCCQIKVDLSLKSFFFYFVSN</sequence>
<evidence type="ECO:0000313" key="7">
    <source>
        <dbReference type="EMBL" id="KAF7804186.1"/>
    </source>
</evidence>
<accession>A0A834W390</accession>